<reference evidence="2 3" key="1">
    <citation type="journal article" date="2021" name="Elife">
        <title>Chloroplast acquisition without the gene transfer in kleptoplastic sea slugs, Plakobranchus ocellatus.</title>
        <authorList>
            <person name="Maeda T."/>
            <person name="Takahashi S."/>
            <person name="Yoshida T."/>
            <person name="Shimamura S."/>
            <person name="Takaki Y."/>
            <person name="Nagai Y."/>
            <person name="Toyoda A."/>
            <person name="Suzuki Y."/>
            <person name="Arimoto A."/>
            <person name="Ishii H."/>
            <person name="Satoh N."/>
            <person name="Nishiyama T."/>
            <person name="Hasebe M."/>
            <person name="Maruyama T."/>
            <person name="Minagawa J."/>
            <person name="Obokata J."/>
            <person name="Shigenobu S."/>
        </authorList>
    </citation>
    <scope>NUCLEOTIDE SEQUENCE [LARGE SCALE GENOMIC DNA]</scope>
</reference>
<organism evidence="2 3">
    <name type="scientific">Elysia marginata</name>
    <dbReference type="NCBI Taxonomy" id="1093978"/>
    <lineage>
        <taxon>Eukaryota</taxon>
        <taxon>Metazoa</taxon>
        <taxon>Spiralia</taxon>
        <taxon>Lophotrochozoa</taxon>
        <taxon>Mollusca</taxon>
        <taxon>Gastropoda</taxon>
        <taxon>Heterobranchia</taxon>
        <taxon>Euthyneura</taxon>
        <taxon>Panpulmonata</taxon>
        <taxon>Sacoglossa</taxon>
        <taxon>Placobranchoidea</taxon>
        <taxon>Plakobranchidae</taxon>
        <taxon>Elysia</taxon>
    </lineage>
</organism>
<evidence type="ECO:0000313" key="2">
    <source>
        <dbReference type="EMBL" id="GFR70800.1"/>
    </source>
</evidence>
<evidence type="ECO:0000313" key="3">
    <source>
        <dbReference type="Proteomes" id="UP000762676"/>
    </source>
</evidence>
<dbReference type="InterPro" id="IPR001969">
    <property type="entry name" value="Aspartic_peptidase_AS"/>
</dbReference>
<dbReference type="Proteomes" id="UP000762676">
    <property type="component" value="Unassembled WGS sequence"/>
</dbReference>
<evidence type="ECO:0000256" key="1">
    <source>
        <dbReference type="SAM" id="MobiDB-lite"/>
    </source>
</evidence>
<feature type="compositionally biased region" description="Polar residues" evidence="1">
    <location>
        <begin position="1"/>
        <end position="11"/>
    </location>
</feature>
<dbReference type="AlphaFoldDB" id="A0AAV4FD72"/>
<comment type="caution">
    <text evidence="2">The sequence shown here is derived from an EMBL/GenBank/DDBJ whole genome shotgun (WGS) entry which is preliminary data.</text>
</comment>
<dbReference type="Gene3D" id="2.40.70.10">
    <property type="entry name" value="Acid Proteases"/>
    <property type="match status" value="1"/>
</dbReference>
<dbReference type="InterPro" id="IPR021109">
    <property type="entry name" value="Peptidase_aspartic_dom_sf"/>
</dbReference>
<accession>A0AAV4FD72</accession>
<gene>
    <name evidence="2" type="ORF">ElyMa_002081300</name>
</gene>
<dbReference type="GO" id="GO:0004190">
    <property type="term" value="F:aspartic-type endopeptidase activity"/>
    <property type="evidence" value="ECO:0007669"/>
    <property type="project" value="InterPro"/>
</dbReference>
<dbReference type="PROSITE" id="PS00141">
    <property type="entry name" value="ASP_PROTEASE"/>
    <property type="match status" value="1"/>
</dbReference>
<keyword evidence="3" id="KW-1185">Reference proteome</keyword>
<protein>
    <submittedName>
        <fullName evidence="2">Retrovirus-related Pol polyprotein</fullName>
    </submittedName>
</protein>
<feature type="region of interest" description="Disordered" evidence="1">
    <location>
        <begin position="1"/>
        <end position="24"/>
    </location>
</feature>
<sequence>MHQPLQTFSNFQEKRKPGKRESRPALACQSVGPLCFAATRPASESKISQLFVTDEKSKRRFLIDTGAQVSVTPASWADKVSGAKRPNVQATNRFSIATYGSRVVHLHFDNRVFDARMISANVKRTLLGADLLRQHNLLVDIRGRRLIEAESFLQINYSVSSISADSVLALIEPTSNKFRKFLYGYPELLQPTFSTAEVKHSVKHFIPTKDLLSLPELAARTNSHLRSRSSSKWRRWI</sequence>
<dbReference type="SUPFAM" id="SSF50630">
    <property type="entry name" value="Acid proteases"/>
    <property type="match status" value="1"/>
</dbReference>
<name>A0AAV4FD72_9GAST</name>
<dbReference type="GO" id="GO:0006508">
    <property type="term" value="P:proteolysis"/>
    <property type="evidence" value="ECO:0007669"/>
    <property type="project" value="InterPro"/>
</dbReference>
<proteinExistence type="predicted"/>
<dbReference type="EMBL" id="BMAT01004234">
    <property type="protein sequence ID" value="GFR70800.1"/>
    <property type="molecule type" value="Genomic_DNA"/>
</dbReference>
<feature type="compositionally biased region" description="Basic and acidic residues" evidence="1">
    <location>
        <begin position="12"/>
        <end position="23"/>
    </location>
</feature>